<evidence type="ECO:0000256" key="14">
    <source>
        <dbReference type="ARBA" id="ARBA00023284"/>
    </source>
</evidence>
<feature type="binding site" evidence="17">
    <location>
        <position position="28"/>
    </location>
    <ligand>
        <name>[4Fe-4S] cluster</name>
        <dbReference type="ChEBI" id="CHEBI:49883"/>
    </ligand>
</feature>
<reference evidence="18 19" key="1">
    <citation type="submission" date="2023-01" db="EMBL/GenBank/DDBJ databases">
        <authorList>
            <person name="Lee S.H."/>
            <person name="Jung H.S."/>
            <person name="Yun J.U."/>
        </authorList>
    </citation>
    <scope>NUCLEOTIDE SEQUENCE [LARGE SCALE GENOMIC DNA]</scope>
    <source>
        <strain evidence="18 19">CBA3646</strain>
    </source>
</reference>
<evidence type="ECO:0000256" key="10">
    <source>
        <dbReference type="ARBA" id="ARBA00023002"/>
    </source>
</evidence>
<name>A0ABY7QVG5_9FIRM</name>
<evidence type="ECO:0000256" key="8">
    <source>
        <dbReference type="ARBA" id="ARBA00022723"/>
    </source>
</evidence>
<evidence type="ECO:0000313" key="18">
    <source>
        <dbReference type="EMBL" id="WBW50235.1"/>
    </source>
</evidence>
<accession>A0ABY7QVG5</accession>
<feature type="binding site" evidence="17">
    <location>
        <position position="111"/>
    </location>
    <ligand>
        <name>[4Fe-4S] cluster</name>
        <dbReference type="ChEBI" id="CHEBI:49883"/>
    </ligand>
</feature>
<evidence type="ECO:0000256" key="5">
    <source>
        <dbReference type="ARBA" id="ARBA00016895"/>
    </source>
</evidence>
<keyword evidence="19" id="KW-1185">Reference proteome</keyword>
<evidence type="ECO:0000256" key="15">
    <source>
        <dbReference type="ARBA" id="ARBA00031446"/>
    </source>
</evidence>
<evidence type="ECO:0000256" key="11">
    <source>
        <dbReference type="ARBA" id="ARBA00023004"/>
    </source>
</evidence>
<evidence type="ECO:0000256" key="4">
    <source>
        <dbReference type="ARBA" id="ARBA00012622"/>
    </source>
</evidence>
<evidence type="ECO:0000256" key="7">
    <source>
        <dbReference type="ARBA" id="ARBA00022694"/>
    </source>
</evidence>
<evidence type="ECO:0000256" key="1">
    <source>
        <dbReference type="ARBA" id="ARBA00002268"/>
    </source>
</evidence>
<evidence type="ECO:0000256" key="16">
    <source>
        <dbReference type="ARBA" id="ARBA00047415"/>
    </source>
</evidence>
<dbReference type="PANTHER" id="PTHR36701">
    <property type="entry name" value="EPOXYQUEUOSINE REDUCTASE QUEH"/>
    <property type="match status" value="1"/>
</dbReference>
<comment type="function">
    <text evidence="1 17">Catalyzes the conversion of epoxyqueuosine (oQ) to queuosine (Q), which is a hypermodified base found in the wobble positions of tRNA(Asp), tRNA(Asn), tRNA(His) and tRNA(Tyr).</text>
</comment>
<dbReference type="Pfam" id="PF02677">
    <property type="entry name" value="QueH"/>
    <property type="match status" value="1"/>
</dbReference>
<keyword evidence="7 17" id="KW-0819">tRNA processing</keyword>
<evidence type="ECO:0000256" key="9">
    <source>
        <dbReference type="ARBA" id="ARBA00022785"/>
    </source>
</evidence>
<dbReference type="InterPro" id="IPR003828">
    <property type="entry name" value="QueH"/>
</dbReference>
<dbReference type="EC" id="1.17.99.6" evidence="4 17"/>
<organism evidence="18 19">
    <name type="scientific">Peptoniphilus equinus</name>
    <dbReference type="NCBI Taxonomy" id="3016343"/>
    <lineage>
        <taxon>Bacteria</taxon>
        <taxon>Bacillati</taxon>
        <taxon>Bacillota</taxon>
        <taxon>Tissierellia</taxon>
        <taxon>Tissierellales</taxon>
        <taxon>Peptoniphilaceae</taxon>
        <taxon>Peptoniphilus</taxon>
    </lineage>
</organism>
<keyword evidence="6 17" id="KW-0004">4Fe-4S</keyword>
<dbReference type="PANTHER" id="PTHR36701:SF1">
    <property type="entry name" value="EPOXYQUEUOSINE REDUCTASE QUEH"/>
    <property type="match status" value="1"/>
</dbReference>
<keyword evidence="13 17" id="KW-1015">Disulfide bond</keyword>
<keyword evidence="9 17" id="KW-0671">Queuosine biosynthesis</keyword>
<keyword evidence="14 17" id="KW-0676">Redox-active center</keyword>
<sequence>MRKPNYNETMIHTLEDFEGRPKIVLHVCCAPCSTASIERLLDYGDITCYFFNDNLDSEREFHTRYGELERLAATTGWPVTIEKQEYDHERFLNRVRGLEEEREGGKRCMRCYHDRLMETAIFAKAHGYDFFTTTLTISPHKDSAVLNRMGEAIGNKVGVPFLHADFKKQGGFKRSTELSKAYALYRQDYCGCEFSKEEARKRAESLDKQR</sequence>
<dbReference type="RefSeq" id="WP_271191766.1">
    <property type="nucleotide sequence ID" value="NZ_CP115667.1"/>
</dbReference>
<evidence type="ECO:0000256" key="17">
    <source>
        <dbReference type="HAMAP-Rule" id="MF_02089"/>
    </source>
</evidence>
<dbReference type="HAMAP" id="MF_02089">
    <property type="entry name" value="QueH"/>
    <property type="match status" value="1"/>
</dbReference>
<protein>
    <recommendedName>
        <fullName evidence="5 17">Epoxyqueuosine reductase QueH</fullName>
        <ecNumber evidence="4 17">1.17.99.6</ecNumber>
    </recommendedName>
    <alternativeName>
        <fullName evidence="15 17">Queuosine biosynthesis protein QueH</fullName>
    </alternativeName>
</protein>
<comment type="similarity">
    <text evidence="3 17">Belongs to the QueH family.</text>
</comment>
<dbReference type="EMBL" id="CP115667">
    <property type="protein sequence ID" value="WBW50235.1"/>
    <property type="molecule type" value="Genomic_DNA"/>
</dbReference>
<keyword evidence="8 17" id="KW-0479">Metal-binding</keyword>
<evidence type="ECO:0000256" key="3">
    <source>
        <dbReference type="ARBA" id="ARBA00008207"/>
    </source>
</evidence>
<feature type="binding site" evidence="17">
    <location>
        <position position="108"/>
    </location>
    <ligand>
        <name>[4Fe-4S] cluster</name>
        <dbReference type="ChEBI" id="CHEBI:49883"/>
    </ligand>
</feature>
<proteinExistence type="inferred from homology"/>
<evidence type="ECO:0000256" key="2">
    <source>
        <dbReference type="ARBA" id="ARBA00004691"/>
    </source>
</evidence>
<dbReference type="Proteomes" id="UP001210339">
    <property type="component" value="Chromosome"/>
</dbReference>
<keyword evidence="11 17" id="KW-0408">Iron</keyword>
<evidence type="ECO:0000256" key="6">
    <source>
        <dbReference type="ARBA" id="ARBA00022485"/>
    </source>
</evidence>
<feature type="binding site" evidence="17">
    <location>
        <position position="29"/>
    </location>
    <ligand>
        <name>[4Fe-4S] cluster</name>
        <dbReference type="ChEBI" id="CHEBI:49883"/>
    </ligand>
</feature>
<feature type="disulfide bond" description="Redox-active" evidence="17">
    <location>
        <begin position="190"/>
        <end position="192"/>
    </location>
</feature>
<evidence type="ECO:0000256" key="13">
    <source>
        <dbReference type="ARBA" id="ARBA00023157"/>
    </source>
</evidence>
<comment type="catalytic activity">
    <reaction evidence="16 17">
        <text>epoxyqueuosine(34) in tRNA + AH2 = queuosine(34) in tRNA + A + H2O</text>
        <dbReference type="Rhea" id="RHEA:32159"/>
        <dbReference type="Rhea" id="RHEA-COMP:18571"/>
        <dbReference type="Rhea" id="RHEA-COMP:18582"/>
        <dbReference type="ChEBI" id="CHEBI:13193"/>
        <dbReference type="ChEBI" id="CHEBI:15377"/>
        <dbReference type="ChEBI" id="CHEBI:17499"/>
        <dbReference type="ChEBI" id="CHEBI:194431"/>
        <dbReference type="ChEBI" id="CHEBI:194443"/>
        <dbReference type="EC" id="1.17.99.6"/>
    </reaction>
</comment>
<comment type="pathway">
    <text evidence="2 17">tRNA modification; tRNA-queuosine biosynthesis.</text>
</comment>
<evidence type="ECO:0000256" key="12">
    <source>
        <dbReference type="ARBA" id="ARBA00023014"/>
    </source>
</evidence>
<keyword evidence="12 17" id="KW-0411">Iron-sulfur</keyword>
<keyword evidence="10 17" id="KW-0560">Oxidoreductase</keyword>
<evidence type="ECO:0000313" key="19">
    <source>
        <dbReference type="Proteomes" id="UP001210339"/>
    </source>
</evidence>
<gene>
    <name evidence="17" type="primary">queH</name>
    <name evidence="18" type="ORF">O6R05_01450</name>
</gene>